<feature type="domain" description="T-SNARE coiled-coil homology" evidence="3">
    <location>
        <begin position="174"/>
        <end position="215"/>
    </location>
</feature>
<dbReference type="GO" id="GO:0012505">
    <property type="term" value="C:endomembrane system"/>
    <property type="evidence" value="ECO:0007669"/>
    <property type="project" value="TreeGrafter"/>
</dbReference>
<evidence type="ECO:0000256" key="1">
    <source>
        <dbReference type="ARBA" id="ARBA00009063"/>
    </source>
</evidence>
<gene>
    <name evidence="4" type="ORF">SI8410_11015620</name>
</gene>
<dbReference type="GO" id="GO:0006906">
    <property type="term" value="P:vesicle fusion"/>
    <property type="evidence" value="ECO:0007669"/>
    <property type="project" value="TreeGrafter"/>
</dbReference>
<reference evidence="4" key="1">
    <citation type="submission" date="2020-02" db="EMBL/GenBank/DDBJ databases">
        <authorList>
            <person name="Scholz U."/>
            <person name="Mascher M."/>
            <person name="Fiebig A."/>
        </authorList>
    </citation>
    <scope>NUCLEOTIDE SEQUENCE</scope>
</reference>
<comment type="similarity">
    <text evidence="1">Belongs to the syntaxin family.</text>
</comment>
<dbReference type="InterPro" id="IPR010989">
    <property type="entry name" value="SNARE"/>
</dbReference>
<keyword evidence="5" id="KW-1185">Reference proteome</keyword>
<accession>A0A7I8L592</accession>
<dbReference type="GO" id="GO:0000149">
    <property type="term" value="F:SNARE binding"/>
    <property type="evidence" value="ECO:0007669"/>
    <property type="project" value="TreeGrafter"/>
</dbReference>
<dbReference type="GO" id="GO:0006886">
    <property type="term" value="P:intracellular protein transport"/>
    <property type="evidence" value="ECO:0007669"/>
    <property type="project" value="TreeGrafter"/>
</dbReference>
<dbReference type="SMART" id="SM00503">
    <property type="entry name" value="SynN"/>
    <property type="match status" value="1"/>
</dbReference>
<dbReference type="EMBL" id="LR746274">
    <property type="protein sequence ID" value="CAA7404942.1"/>
    <property type="molecule type" value="Genomic_DNA"/>
</dbReference>
<dbReference type="InterPro" id="IPR006011">
    <property type="entry name" value="Syntaxin_N"/>
</dbReference>
<keyword evidence="2" id="KW-0653">Protein transport</keyword>
<evidence type="ECO:0000256" key="2">
    <source>
        <dbReference type="ARBA" id="ARBA00022927"/>
    </source>
</evidence>
<evidence type="ECO:0000313" key="4">
    <source>
        <dbReference type="EMBL" id="CAA7404942.1"/>
    </source>
</evidence>
<dbReference type="PROSITE" id="PS50192">
    <property type="entry name" value="T_SNARE"/>
    <property type="match status" value="1"/>
</dbReference>
<dbReference type="InterPro" id="IPR045242">
    <property type="entry name" value="Syntaxin"/>
</dbReference>
<dbReference type="OrthoDB" id="364348at2759"/>
<proteinExistence type="inferred from homology"/>
<dbReference type="InterPro" id="IPR000727">
    <property type="entry name" value="T_SNARE_dom"/>
</dbReference>
<dbReference type="SMART" id="SM00397">
    <property type="entry name" value="t_SNARE"/>
    <property type="match status" value="1"/>
</dbReference>
<dbReference type="PANTHER" id="PTHR19957:SF267">
    <property type="entry name" value="SYNTAXIN-22-LIKE"/>
    <property type="match status" value="1"/>
</dbReference>
<dbReference type="GO" id="GO:0048278">
    <property type="term" value="P:vesicle docking"/>
    <property type="evidence" value="ECO:0007669"/>
    <property type="project" value="TreeGrafter"/>
</dbReference>
<evidence type="ECO:0000313" key="5">
    <source>
        <dbReference type="Proteomes" id="UP000663760"/>
    </source>
</evidence>
<sequence>MSFQDLEGTSTQPPGLRKTGTLIEMASSIFRLNTSVARFRRLVDAVGTAKDSLEHRRTLFDARQSIGRMVKEISGKLKALTVADSTVPLSKRVEGSKLAGDFQAVLVDFQRAQKLLAEREFAYVPPPPSPRQISPVLGEDTTPPLVKNQEHERPLGGQQIQEMFLLENEFAFNEAMVEEREEGIREIQHQVAQVNEIFHDLAVLIGQQGIVIAAMFCFLLTDDIVKNIEAASAETADAEAQFAKGSNSMKSRSSWVKQATFLKH</sequence>
<dbReference type="GO" id="GO:0005484">
    <property type="term" value="F:SNAP receptor activity"/>
    <property type="evidence" value="ECO:0007669"/>
    <property type="project" value="TreeGrafter"/>
</dbReference>
<dbReference type="SUPFAM" id="SSF47661">
    <property type="entry name" value="t-snare proteins"/>
    <property type="match status" value="1"/>
</dbReference>
<dbReference type="Pfam" id="PF14523">
    <property type="entry name" value="Syntaxin_2"/>
    <property type="match status" value="1"/>
</dbReference>
<dbReference type="Gene3D" id="1.20.58.70">
    <property type="match status" value="1"/>
</dbReference>
<dbReference type="GO" id="GO:0031201">
    <property type="term" value="C:SNARE complex"/>
    <property type="evidence" value="ECO:0007669"/>
    <property type="project" value="TreeGrafter"/>
</dbReference>
<dbReference type="Proteomes" id="UP000663760">
    <property type="component" value="Chromosome 11"/>
</dbReference>
<organism evidence="4 5">
    <name type="scientific">Spirodela intermedia</name>
    <name type="common">Intermediate duckweed</name>
    <dbReference type="NCBI Taxonomy" id="51605"/>
    <lineage>
        <taxon>Eukaryota</taxon>
        <taxon>Viridiplantae</taxon>
        <taxon>Streptophyta</taxon>
        <taxon>Embryophyta</taxon>
        <taxon>Tracheophyta</taxon>
        <taxon>Spermatophyta</taxon>
        <taxon>Magnoliopsida</taxon>
        <taxon>Liliopsida</taxon>
        <taxon>Araceae</taxon>
        <taxon>Lemnoideae</taxon>
        <taxon>Spirodela</taxon>
    </lineage>
</organism>
<dbReference type="PANTHER" id="PTHR19957">
    <property type="entry name" value="SYNTAXIN"/>
    <property type="match status" value="1"/>
</dbReference>
<name>A0A7I8L592_SPIIN</name>
<dbReference type="AlphaFoldDB" id="A0A7I8L592"/>
<evidence type="ECO:0000259" key="3">
    <source>
        <dbReference type="PROSITE" id="PS50192"/>
    </source>
</evidence>
<protein>
    <recommendedName>
        <fullName evidence="3">t-SNARE coiled-coil homology domain-containing protein</fullName>
    </recommendedName>
</protein>
<keyword evidence="2" id="KW-0813">Transport</keyword>
<dbReference type="Gene3D" id="1.20.5.110">
    <property type="match status" value="1"/>
</dbReference>